<keyword evidence="2" id="KW-0805">Transcription regulation</keyword>
<dbReference type="PANTHER" id="PTHR47506:SF6">
    <property type="entry name" value="HTH-TYPE TRANSCRIPTIONAL REPRESSOR NEMR"/>
    <property type="match status" value="1"/>
</dbReference>
<evidence type="ECO:0000256" key="4">
    <source>
        <dbReference type="ARBA" id="ARBA00023163"/>
    </source>
</evidence>
<protein>
    <submittedName>
        <fullName evidence="7">TetR/AcrR family transcriptional regulator</fullName>
    </submittedName>
</protein>
<reference evidence="7" key="1">
    <citation type="submission" date="2020-11" db="EMBL/GenBank/DDBJ databases">
        <title>Isolation and identification of active actinomycetes.</title>
        <authorList>
            <person name="Sun X."/>
        </authorList>
    </citation>
    <scope>NUCLEOTIDE SEQUENCE</scope>
    <source>
        <strain evidence="7">NEAU-A11</strain>
    </source>
</reference>
<evidence type="ECO:0000256" key="5">
    <source>
        <dbReference type="PROSITE-ProRule" id="PRU00335"/>
    </source>
</evidence>
<dbReference type="Pfam" id="PF00440">
    <property type="entry name" value="TetR_N"/>
    <property type="match status" value="1"/>
</dbReference>
<feature type="domain" description="HTH tetR-type" evidence="6">
    <location>
        <begin position="8"/>
        <end position="68"/>
    </location>
</feature>
<evidence type="ECO:0000259" key="6">
    <source>
        <dbReference type="PROSITE" id="PS50977"/>
    </source>
</evidence>
<dbReference type="Proteomes" id="UP000598146">
    <property type="component" value="Unassembled WGS sequence"/>
</dbReference>
<proteinExistence type="predicted"/>
<keyword evidence="4" id="KW-0804">Transcription</keyword>
<accession>A0A931FY16</accession>
<evidence type="ECO:0000313" key="8">
    <source>
        <dbReference type="Proteomes" id="UP000598146"/>
    </source>
</evidence>
<evidence type="ECO:0000256" key="2">
    <source>
        <dbReference type="ARBA" id="ARBA00023015"/>
    </source>
</evidence>
<dbReference type="AlphaFoldDB" id="A0A931FY16"/>
<keyword evidence="8" id="KW-1185">Reference proteome</keyword>
<dbReference type="Gene3D" id="1.10.357.10">
    <property type="entry name" value="Tetracycline Repressor, domain 2"/>
    <property type="match status" value="1"/>
</dbReference>
<sequence>MARTADHEARRRQVAAAVEQLVATEGFGAVTVARTATAAGISVGLVQHYFPTKDDMLLNAFTHVRGRIEERVLADADRADKAGARIEDILLGVLVELLPLDERRRRECRVELAFTGRAVDNPRLADALGRSNAQVRGRLAQAVHNGKECGEVLPDVDEAAAAARLLAMLDGLKLHAYSDPAAITPAAARAALAEQLSRVFTGPCHHRAG</sequence>
<evidence type="ECO:0000256" key="3">
    <source>
        <dbReference type="ARBA" id="ARBA00023125"/>
    </source>
</evidence>
<dbReference type="InterPro" id="IPR001647">
    <property type="entry name" value="HTH_TetR"/>
</dbReference>
<evidence type="ECO:0000256" key="1">
    <source>
        <dbReference type="ARBA" id="ARBA00022491"/>
    </source>
</evidence>
<comment type="caution">
    <text evidence="7">The sequence shown here is derived from an EMBL/GenBank/DDBJ whole genome shotgun (WGS) entry which is preliminary data.</text>
</comment>
<dbReference type="SUPFAM" id="SSF46689">
    <property type="entry name" value="Homeodomain-like"/>
    <property type="match status" value="1"/>
</dbReference>
<dbReference type="SUPFAM" id="SSF48498">
    <property type="entry name" value="Tetracyclin repressor-like, C-terminal domain"/>
    <property type="match status" value="1"/>
</dbReference>
<dbReference type="RefSeq" id="WP_196415905.1">
    <property type="nucleotide sequence ID" value="NZ_JADQTO010000010.1"/>
</dbReference>
<name>A0A931FY16_9ACTN</name>
<feature type="DNA-binding region" description="H-T-H motif" evidence="5">
    <location>
        <begin position="31"/>
        <end position="50"/>
    </location>
</feature>
<dbReference type="GO" id="GO:0003677">
    <property type="term" value="F:DNA binding"/>
    <property type="evidence" value="ECO:0007669"/>
    <property type="project" value="UniProtKB-UniRule"/>
</dbReference>
<dbReference type="Pfam" id="PF13977">
    <property type="entry name" value="TetR_C_6"/>
    <property type="match status" value="1"/>
</dbReference>
<dbReference type="InterPro" id="IPR036271">
    <property type="entry name" value="Tet_transcr_reg_TetR-rel_C_sf"/>
</dbReference>
<dbReference type="InterPro" id="IPR009057">
    <property type="entry name" value="Homeodomain-like_sf"/>
</dbReference>
<gene>
    <name evidence="7" type="ORF">I4J89_21985</name>
</gene>
<evidence type="ECO:0000313" key="7">
    <source>
        <dbReference type="EMBL" id="MBG0564118.1"/>
    </source>
</evidence>
<dbReference type="EMBL" id="JADQTO010000010">
    <property type="protein sequence ID" value="MBG0564118.1"/>
    <property type="molecule type" value="Genomic_DNA"/>
</dbReference>
<dbReference type="PANTHER" id="PTHR47506">
    <property type="entry name" value="TRANSCRIPTIONAL REGULATORY PROTEIN"/>
    <property type="match status" value="1"/>
</dbReference>
<dbReference type="InterPro" id="IPR039538">
    <property type="entry name" value="BetI_C"/>
</dbReference>
<dbReference type="PROSITE" id="PS50977">
    <property type="entry name" value="HTH_TETR_2"/>
    <property type="match status" value="1"/>
</dbReference>
<keyword evidence="1" id="KW-0678">Repressor</keyword>
<keyword evidence="3 5" id="KW-0238">DNA-binding</keyword>
<organism evidence="7 8">
    <name type="scientific">Actinoplanes aureus</name>
    <dbReference type="NCBI Taxonomy" id="2792083"/>
    <lineage>
        <taxon>Bacteria</taxon>
        <taxon>Bacillati</taxon>
        <taxon>Actinomycetota</taxon>
        <taxon>Actinomycetes</taxon>
        <taxon>Micromonosporales</taxon>
        <taxon>Micromonosporaceae</taxon>
        <taxon>Actinoplanes</taxon>
    </lineage>
</organism>